<dbReference type="GO" id="GO:0051701">
    <property type="term" value="P:biological process involved in interaction with host"/>
    <property type="evidence" value="ECO:0007669"/>
    <property type="project" value="TreeGrafter"/>
</dbReference>
<evidence type="ECO:0000256" key="8">
    <source>
        <dbReference type="ARBA" id="ARBA00023098"/>
    </source>
</evidence>
<evidence type="ECO:0000313" key="15">
    <source>
        <dbReference type="EMBL" id="TCW26666.1"/>
    </source>
</evidence>
<keyword evidence="5 11" id="KW-0444">Lipid biosynthesis</keyword>
<dbReference type="GO" id="GO:0019432">
    <property type="term" value="P:triglyceride biosynthetic process"/>
    <property type="evidence" value="ECO:0007669"/>
    <property type="project" value="UniProtKB-UniPathway"/>
</dbReference>
<comment type="caution">
    <text evidence="15">The sequence shown here is derived from an EMBL/GenBank/DDBJ whole genome shotgun (WGS) entry which is preliminary data.</text>
</comment>
<accession>A0A4R4A087</accession>
<evidence type="ECO:0000256" key="4">
    <source>
        <dbReference type="ARBA" id="ARBA00013244"/>
    </source>
</evidence>
<name>A0A4R4A087_9ACTN</name>
<dbReference type="GO" id="GO:0006071">
    <property type="term" value="P:glycerol metabolic process"/>
    <property type="evidence" value="ECO:0007669"/>
    <property type="project" value="UniProtKB-KW"/>
</dbReference>
<evidence type="ECO:0000256" key="9">
    <source>
        <dbReference type="ARBA" id="ARBA00023315"/>
    </source>
</evidence>
<proteinExistence type="inferred from homology"/>
<dbReference type="AlphaFoldDB" id="A0A4R4A087"/>
<comment type="similarity">
    <text evidence="3 11">Belongs to the long-chain O-acyltransferase family.</text>
</comment>
<dbReference type="InterPro" id="IPR045034">
    <property type="entry name" value="O-acyltransferase_WSD1-like"/>
</dbReference>
<evidence type="ECO:0000256" key="3">
    <source>
        <dbReference type="ARBA" id="ARBA00009587"/>
    </source>
</evidence>
<dbReference type="PANTHER" id="PTHR31650">
    <property type="entry name" value="O-ACYLTRANSFERASE (WSD1-LIKE) FAMILY PROTEIN"/>
    <property type="match status" value="1"/>
</dbReference>
<dbReference type="PANTHER" id="PTHR31650:SF1">
    <property type="entry name" value="WAX ESTER SYNTHASE_DIACYLGLYCEROL ACYLTRANSFERASE 4-RELATED"/>
    <property type="match status" value="1"/>
</dbReference>
<dbReference type="EC" id="2.3.1.20" evidence="4 11"/>
<feature type="compositionally biased region" description="Gly residues" evidence="12">
    <location>
        <begin position="683"/>
        <end position="693"/>
    </location>
</feature>
<comment type="pathway">
    <text evidence="2">Lipid metabolism.</text>
</comment>
<reference evidence="15 16" key="1">
    <citation type="submission" date="2019-03" db="EMBL/GenBank/DDBJ databases">
        <title>Root nodule microbial communities of legume samples collected from USA, Mexico and Botswana.</title>
        <authorList>
            <person name="Hirsch A."/>
        </authorList>
    </citation>
    <scope>NUCLEOTIDE SEQUENCE [LARGE SCALE GENOMIC DNA]</scope>
    <source>
        <strain evidence="15 16">55</strain>
    </source>
</reference>
<evidence type="ECO:0000256" key="2">
    <source>
        <dbReference type="ARBA" id="ARBA00005189"/>
    </source>
</evidence>
<dbReference type="UniPathway" id="UPA00282"/>
<dbReference type="GO" id="GO:0005886">
    <property type="term" value="C:plasma membrane"/>
    <property type="evidence" value="ECO:0007669"/>
    <property type="project" value="TreeGrafter"/>
</dbReference>
<dbReference type="SUPFAM" id="SSF52777">
    <property type="entry name" value="CoA-dependent acyltransferases"/>
    <property type="match status" value="1"/>
</dbReference>
<evidence type="ECO:0000259" key="14">
    <source>
        <dbReference type="Pfam" id="PF06974"/>
    </source>
</evidence>
<keyword evidence="6 11" id="KW-0808">Transferase</keyword>
<evidence type="ECO:0000313" key="16">
    <source>
        <dbReference type="Proteomes" id="UP000295805"/>
    </source>
</evidence>
<keyword evidence="7 11" id="KW-0319">Glycerol metabolism</keyword>
<feature type="region of interest" description="Disordered" evidence="12">
    <location>
        <begin position="491"/>
        <end position="786"/>
    </location>
</feature>
<dbReference type="GO" id="GO:0071731">
    <property type="term" value="P:response to nitric oxide"/>
    <property type="evidence" value="ECO:0007669"/>
    <property type="project" value="TreeGrafter"/>
</dbReference>
<evidence type="ECO:0000256" key="1">
    <source>
        <dbReference type="ARBA" id="ARBA00004771"/>
    </source>
</evidence>
<sequence>MQRLSGLDASFLYFETRSQLLHVCGLIVLDVSEMPDGYSFGALRDELSRRITAMPPFRRKLHDSLLNVDHPVWVEDEEFNIDHHLHRVGIPAPGGDHELAELCAHLAGQPIDRSMPLWQMYVIEGLQDGRVAVFVKMHHSTVDGVTGANMLSQLCTLTPEDPDLDEELVGQSAGGSGALELAVGGALSRLATPWRLASLLPGTLGVLPSWIYRARKGLAMPAPFTAPRTPFNRTITGHRSISFASVDLADVKRVKNAFDTTVNDVVLAVCSTALRKYLDGLDALPRKPLIAMVPMSVHAAESRPGTNRVSGMFMSLATDIDDPVGRLEAIRDANTVAKDHTDALDANLLTDWAQFAAPSVFGAAVRMYSRLRLSERHPVVHNLVVSNVPGPNFPLYFLGAKIEKMMPMGPVFHGAGLNCTVMSLDGRLHFGFIGCKDLVPDPWPLANAVEDALAEFVVAAAERDGGGDPAGPAGAEVAVREGTSTAVATLEEQSTEVAERPAPSRKTPAKKAAAVKTPAKKAPAKKAPAKKASAKKASAKKAPAKKAPGKKAGAEKTPAPKAPAKKAAKKKAATKQSAAAKRQNKPTGSKPTGSAPRPADRADAPAAPTYSAPAVTTPDGDAGPARPTAVPNAPAGPGTPDDAAQAPTYSAPTAAGPAGDAQSVDPTPAVPTPTVAPAPATGGDAGGGTGADRGGADEAEAPTYSAPAATTPDGDAGPDRPTAVPDAPAGPGTPDDASRTPTYGAPAVTVLDDDELSVTTTPPIETPPTPGTTGGETGSDTETGQM</sequence>
<dbReference type="Pfam" id="PF06974">
    <property type="entry name" value="WS_DGAT_C"/>
    <property type="match status" value="1"/>
</dbReference>
<dbReference type="InterPro" id="IPR009721">
    <property type="entry name" value="O-acyltransferase_WSD1_C"/>
</dbReference>
<keyword evidence="9 11" id="KW-0012">Acyltransferase</keyword>
<keyword evidence="8 11" id="KW-0443">Lipid metabolism</keyword>
<dbReference type="EMBL" id="SMCX01000001">
    <property type="protein sequence ID" value="TCW26666.1"/>
    <property type="molecule type" value="Genomic_DNA"/>
</dbReference>
<evidence type="ECO:0000256" key="6">
    <source>
        <dbReference type="ARBA" id="ARBA00022679"/>
    </source>
</evidence>
<comment type="pathway">
    <text evidence="1 11">Glycerolipid metabolism; triacylglycerol biosynthesis.</text>
</comment>
<feature type="compositionally biased region" description="Low complexity" evidence="12">
    <location>
        <begin position="701"/>
        <end position="712"/>
    </location>
</feature>
<dbReference type="GO" id="GO:0001666">
    <property type="term" value="P:response to hypoxia"/>
    <property type="evidence" value="ECO:0007669"/>
    <property type="project" value="TreeGrafter"/>
</dbReference>
<evidence type="ECO:0000256" key="10">
    <source>
        <dbReference type="ARBA" id="ARBA00048109"/>
    </source>
</evidence>
<feature type="compositionally biased region" description="Basic residues" evidence="12">
    <location>
        <begin position="518"/>
        <end position="549"/>
    </location>
</feature>
<evidence type="ECO:0000256" key="7">
    <source>
        <dbReference type="ARBA" id="ARBA00022798"/>
    </source>
</evidence>
<evidence type="ECO:0000259" key="13">
    <source>
        <dbReference type="Pfam" id="PF03007"/>
    </source>
</evidence>
<gene>
    <name evidence="15" type="ORF">EDD19_10176</name>
</gene>
<dbReference type="GO" id="GO:0004144">
    <property type="term" value="F:diacylglycerol O-acyltransferase activity"/>
    <property type="evidence" value="ECO:0007669"/>
    <property type="project" value="UniProtKB-EC"/>
</dbReference>
<feature type="domain" description="O-acyltransferase WSD1 C-terminal" evidence="14">
    <location>
        <begin position="307"/>
        <end position="455"/>
    </location>
</feature>
<feature type="compositionally biased region" description="Low complexity" evidence="12">
    <location>
        <begin position="631"/>
        <end position="648"/>
    </location>
</feature>
<feature type="compositionally biased region" description="Basic residues" evidence="12">
    <location>
        <begin position="563"/>
        <end position="573"/>
    </location>
</feature>
<dbReference type="Pfam" id="PF03007">
    <property type="entry name" value="WS_DGAT_cat"/>
    <property type="match status" value="1"/>
</dbReference>
<feature type="compositionally biased region" description="Low complexity" evidence="12">
    <location>
        <begin position="721"/>
        <end position="735"/>
    </location>
</feature>
<organism evidence="15 16">
    <name type="scientific">Dietzia cinnamea</name>
    <dbReference type="NCBI Taxonomy" id="321318"/>
    <lineage>
        <taxon>Bacteria</taxon>
        <taxon>Bacillati</taxon>
        <taxon>Actinomycetota</taxon>
        <taxon>Actinomycetes</taxon>
        <taxon>Mycobacteriales</taxon>
        <taxon>Dietziaceae</taxon>
        <taxon>Dietzia</taxon>
    </lineage>
</organism>
<protein>
    <recommendedName>
        <fullName evidence="4 11">Diacylglycerol O-acyltransferase</fullName>
        <ecNumber evidence="4 11">2.3.1.20</ecNumber>
    </recommendedName>
</protein>
<dbReference type="InterPro" id="IPR014292">
    <property type="entry name" value="Acyl_transf_WS/DGAT"/>
</dbReference>
<dbReference type="InterPro" id="IPR004255">
    <property type="entry name" value="O-acyltransferase_WSD1_N"/>
</dbReference>
<evidence type="ECO:0000256" key="5">
    <source>
        <dbReference type="ARBA" id="ARBA00022516"/>
    </source>
</evidence>
<evidence type="ECO:0000256" key="12">
    <source>
        <dbReference type="SAM" id="MobiDB-lite"/>
    </source>
</evidence>
<dbReference type="Proteomes" id="UP000295805">
    <property type="component" value="Unassembled WGS sequence"/>
</dbReference>
<dbReference type="NCBIfam" id="TIGR02946">
    <property type="entry name" value="acyl_WS_DGAT"/>
    <property type="match status" value="1"/>
</dbReference>
<evidence type="ECO:0000256" key="11">
    <source>
        <dbReference type="RuleBase" id="RU361241"/>
    </source>
</evidence>
<comment type="catalytic activity">
    <reaction evidence="10 11">
        <text>an acyl-CoA + a 1,2-diacyl-sn-glycerol = a triacyl-sn-glycerol + CoA</text>
        <dbReference type="Rhea" id="RHEA:10868"/>
        <dbReference type="ChEBI" id="CHEBI:17815"/>
        <dbReference type="ChEBI" id="CHEBI:57287"/>
        <dbReference type="ChEBI" id="CHEBI:58342"/>
        <dbReference type="ChEBI" id="CHEBI:64615"/>
        <dbReference type="EC" id="2.3.1.20"/>
    </reaction>
</comment>
<feature type="domain" description="O-acyltransferase WSD1-like N-terminal" evidence="13">
    <location>
        <begin position="4"/>
        <end position="266"/>
    </location>
</feature>